<keyword evidence="3" id="KW-1185">Reference proteome</keyword>
<name>A0ABZ0PIA7_9PROT</name>
<feature type="chain" id="PRO_5046252193" evidence="1">
    <location>
        <begin position="27"/>
        <end position="117"/>
    </location>
</feature>
<evidence type="ECO:0000313" key="2">
    <source>
        <dbReference type="EMBL" id="WPB85459.1"/>
    </source>
</evidence>
<protein>
    <submittedName>
        <fullName evidence="2">Uncharacterized protein</fullName>
    </submittedName>
</protein>
<proteinExistence type="predicted"/>
<evidence type="ECO:0000256" key="1">
    <source>
        <dbReference type="SAM" id="SignalP"/>
    </source>
</evidence>
<dbReference type="RefSeq" id="WP_318649429.1">
    <property type="nucleotide sequence ID" value="NZ_CP137852.1"/>
</dbReference>
<dbReference type="EMBL" id="CP137852">
    <property type="protein sequence ID" value="WPB85459.1"/>
    <property type="molecule type" value="Genomic_DNA"/>
</dbReference>
<dbReference type="Proteomes" id="UP001305521">
    <property type="component" value="Chromosome"/>
</dbReference>
<evidence type="ECO:0000313" key="3">
    <source>
        <dbReference type="Proteomes" id="UP001305521"/>
    </source>
</evidence>
<reference evidence="2 3" key="1">
    <citation type="submission" date="2023-11" db="EMBL/GenBank/DDBJ databases">
        <title>Arctic aerobic anoxygenic photoheterotroph Sediminicoccus rosea KRV36 adapts its photosynthesis to long days of polar summer.</title>
        <authorList>
            <person name="Tomasch J."/>
            <person name="Kopejtka K."/>
            <person name="Bily T."/>
            <person name="Gardiner A.T."/>
            <person name="Gardian Z."/>
            <person name="Shivaramu S."/>
            <person name="Koblizek M."/>
            <person name="Engelhardt F."/>
            <person name="Kaftan D."/>
        </authorList>
    </citation>
    <scope>NUCLEOTIDE SEQUENCE [LARGE SCALE GENOMIC DNA]</scope>
    <source>
        <strain evidence="2 3">R-30</strain>
    </source>
</reference>
<accession>A0ABZ0PIA7</accession>
<gene>
    <name evidence="2" type="ORF">R9Z33_00970</name>
</gene>
<organism evidence="2 3">
    <name type="scientific">Sediminicoccus rosea</name>
    <dbReference type="NCBI Taxonomy" id="1225128"/>
    <lineage>
        <taxon>Bacteria</taxon>
        <taxon>Pseudomonadati</taxon>
        <taxon>Pseudomonadota</taxon>
        <taxon>Alphaproteobacteria</taxon>
        <taxon>Acetobacterales</taxon>
        <taxon>Roseomonadaceae</taxon>
        <taxon>Sediminicoccus</taxon>
    </lineage>
</organism>
<feature type="signal peptide" evidence="1">
    <location>
        <begin position="1"/>
        <end position="26"/>
    </location>
</feature>
<keyword evidence="1" id="KW-0732">Signal</keyword>
<sequence length="117" mass="13060">MFSRAALLALTAALPLLAVASPAAQAQRCDTNIRVTNESSSIVTGIYYNPTGNRSWGTNRLGTAEVFPRRSVRFRLANEVPYDFRIVWITSATDELRNVDICRISEVVITDRGMRVR</sequence>